<sequence length="551" mass="58806">MSRESDVGEPVSVSNGNVLVEKSFVADEFPVPAIKFRIVSDSEEPEHIRIVDQIPEEFPMEGIGFHPEYESDNWAAYKDHRVEYERTLDPNEEIITVYGVRLDELSEAEAFLVDPVLERPPVPEAGADHEDSGVEDILGEDRSQLVRDALQGHGSLADEEGRETVEATIGDAEAETKTEVPEAESTASASAADVESALGDREGAAAAADVAPRELAAETTPAITRVSDSNSNSAVDVAVETPADAERESDADARAAADATDDYVDIEASVGDDEAETAAADVDVGDATVDDGAAPGSFAAGLAAELRAGEVSEEDLDLLRSELDFGLPRSADVRIRRLQAQMDDLQAYSDALAEFIDEEGTGQDLVDGLRREVEALNEEIDTFSEDLAALDAEMTAADADRGDIREGVSALEGDLSALDQQVEDAAARLSDVDDRATEAVAGVEELSATLDEEMETVRADVAELSEDLSQTASATAGLDEELGDVREDIADLDGDVVAARESLSSDIEDLRSDLDELDEVKSRVDSIEDDIEVLMAFRERLNDAFGPGPGE</sequence>
<organism evidence="3 4">
    <name type="scientific">Halogeometricum salsisoli</name>
    <dbReference type="NCBI Taxonomy" id="2950536"/>
    <lineage>
        <taxon>Archaea</taxon>
        <taxon>Methanobacteriati</taxon>
        <taxon>Methanobacteriota</taxon>
        <taxon>Stenosarchaea group</taxon>
        <taxon>Halobacteria</taxon>
        <taxon>Halobacteriales</taxon>
        <taxon>Haloferacaceae</taxon>
        <taxon>Halogeometricum</taxon>
    </lineage>
</organism>
<dbReference type="RefSeq" id="WP_310923741.1">
    <property type="nucleotide sequence ID" value="NZ_JAMQOP010000001.1"/>
</dbReference>
<protein>
    <recommendedName>
        <fullName evidence="5">t-SNARE coiled-coil homology domain-containing protein</fullName>
    </recommendedName>
</protein>
<keyword evidence="1" id="KW-0175">Coiled coil</keyword>
<reference evidence="3 4" key="1">
    <citation type="submission" date="2022-06" db="EMBL/GenBank/DDBJ databases">
        <title>Halogeometricum sp. a new haloarchaeum isolate from saline soil.</title>
        <authorList>
            <person name="Strakova D."/>
            <person name="Galisteo C."/>
            <person name="Sanchez-Porro C."/>
            <person name="Ventosa A."/>
        </authorList>
    </citation>
    <scope>NUCLEOTIDE SEQUENCE [LARGE SCALE GENOMIC DNA]</scope>
    <source>
        <strain evidence="3 4">S1BR25-6</strain>
    </source>
</reference>
<feature type="region of interest" description="Disordered" evidence="2">
    <location>
        <begin position="170"/>
        <end position="213"/>
    </location>
</feature>
<comment type="caution">
    <text evidence="3">The sequence shown here is derived from an EMBL/GenBank/DDBJ whole genome shotgun (WGS) entry which is preliminary data.</text>
</comment>
<keyword evidence="4" id="KW-1185">Reference proteome</keyword>
<evidence type="ECO:0000313" key="3">
    <source>
        <dbReference type="EMBL" id="MDS0298947.1"/>
    </source>
</evidence>
<evidence type="ECO:0000256" key="2">
    <source>
        <dbReference type="SAM" id="MobiDB-lite"/>
    </source>
</evidence>
<accession>A0ABU2GDS8</accession>
<dbReference type="EMBL" id="JAMQOP010000001">
    <property type="protein sequence ID" value="MDS0298947.1"/>
    <property type="molecule type" value="Genomic_DNA"/>
</dbReference>
<feature type="coiled-coil region" evidence="1">
    <location>
        <begin position="500"/>
        <end position="530"/>
    </location>
</feature>
<feature type="coiled-coil region" evidence="1">
    <location>
        <begin position="366"/>
        <end position="467"/>
    </location>
</feature>
<proteinExistence type="predicted"/>
<dbReference type="Proteomes" id="UP001257060">
    <property type="component" value="Unassembled WGS sequence"/>
</dbReference>
<name>A0ABU2GDS8_9EURY</name>
<feature type="compositionally biased region" description="Low complexity" evidence="2">
    <location>
        <begin position="183"/>
        <end position="197"/>
    </location>
</feature>
<feature type="compositionally biased region" description="Basic and acidic residues" evidence="2">
    <location>
        <begin position="244"/>
        <end position="255"/>
    </location>
</feature>
<evidence type="ECO:0000313" key="4">
    <source>
        <dbReference type="Proteomes" id="UP001257060"/>
    </source>
</evidence>
<evidence type="ECO:0000256" key="1">
    <source>
        <dbReference type="SAM" id="Coils"/>
    </source>
</evidence>
<gene>
    <name evidence="3" type="ORF">NDI76_09330</name>
</gene>
<evidence type="ECO:0008006" key="5">
    <source>
        <dbReference type="Google" id="ProtNLM"/>
    </source>
</evidence>
<dbReference type="Gene3D" id="1.10.287.1490">
    <property type="match status" value="1"/>
</dbReference>
<feature type="region of interest" description="Disordered" evidence="2">
    <location>
        <begin position="240"/>
        <end position="259"/>
    </location>
</feature>